<evidence type="ECO:0000313" key="3">
    <source>
        <dbReference type="Proteomes" id="UP000886998"/>
    </source>
</evidence>
<reference evidence="2" key="1">
    <citation type="submission" date="2020-08" db="EMBL/GenBank/DDBJ databases">
        <title>Multicomponent nature underlies the extraordinary mechanical properties of spider dragline silk.</title>
        <authorList>
            <person name="Kono N."/>
            <person name="Nakamura H."/>
            <person name="Mori M."/>
            <person name="Yoshida Y."/>
            <person name="Ohtoshi R."/>
            <person name="Malay A.D."/>
            <person name="Moran D.A.P."/>
            <person name="Tomita M."/>
            <person name="Numata K."/>
            <person name="Arakawa K."/>
        </authorList>
    </citation>
    <scope>NUCLEOTIDE SEQUENCE</scope>
</reference>
<dbReference type="AlphaFoldDB" id="A0A8X6YW43"/>
<accession>A0A8X6YW43</accession>
<organism evidence="2 3">
    <name type="scientific">Trichonephila inaurata madagascariensis</name>
    <dbReference type="NCBI Taxonomy" id="2747483"/>
    <lineage>
        <taxon>Eukaryota</taxon>
        <taxon>Metazoa</taxon>
        <taxon>Ecdysozoa</taxon>
        <taxon>Arthropoda</taxon>
        <taxon>Chelicerata</taxon>
        <taxon>Arachnida</taxon>
        <taxon>Araneae</taxon>
        <taxon>Araneomorphae</taxon>
        <taxon>Entelegynae</taxon>
        <taxon>Araneoidea</taxon>
        <taxon>Nephilidae</taxon>
        <taxon>Trichonephila</taxon>
        <taxon>Trichonephila inaurata</taxon>
    </lineage>
</organism>
<evidence type="ECO:0000256" key="1">
    <source>
        <dbReference type="SAM" id="MobiDB-lite"/>
    </source>
</evidence>
<feature type="region of interest" description="Disordered" evidence="1">
    <location>
        <begin position="44"/>
        <end position="66"/>
    </location>
</feature>
<evidence type="ECO:0000313" key="2">
    <source>
        <dbReference type="EMBL" id="GFY79463.1"/>
    </source>
</evidence>
<name>A0A8X6YW43_9ARAC</name>
<comment type="caution">
    <text evidence="2">The sequence shown here is derived from an EMBL/GenBank/DDBJ whole genome shotgun (WGS) entry which is preliminary data.</text>
</comment>
<proteinExistence type="predicted"/>
<gene>
    <name evidence="2" type="ORF">TNIN_441941</name>
</gene>
<sequence>MLFSCTFGQLNPSHLKAGHKQVGMWRGDKTKKRIRCEITGTEGVHVMPDTNGPVSEFSGGGNTRSTSDVHLRVMRVTRYCLRRNLASFTP</sequence>
<protein>
    <submittedName>
        <fullName evidence="2">Uncharacterized protein</fullName>
    </submittedName>
</protein>
<dbReference type="Proteomes" id="UP000886998">
    <property type="component" value="Unassembled WGS sequence"/>
</dbReference>
<keyword evidence="3" id="KW-1185">Reference proteome</keyword>
<dbReference type="EMBL" id="BMAV01023579">
    <property type="protein sequence ID" value="GFY79463.1"/>
    <property type="molecule type" value="Genomic_DNA"/>
</dbReference>